<dbReference type="EMBL" id="BGZK01001172">
    <property type="protein sequence ID" value="GBP73398.1"/>
    <property type="molecule type" value="Genomic_DNA"/>
</dbReference>
<evidence type="ECO:0000313" key="3">
    <source>
        <dbReference type="Proteomes" id="UP000299102"/>
    </source>
</evidence>
<name>A0A4C1YBN5_EUMVA</name>
<proteinExistence type="predicted"/>
<comment type="caution">
    <text evidence="2">The sequence shown here is derived from an EMBL/GenBank/DDBJ whole genome shotgun (WGS) entry which is preliminary data.</text>
</comment>
<dbReference type="AlphaFoldDB" id="A0A4C1YBN5"/>
<accession>A0A4C1YBN5</accession>
<sequence>MNDSPFYLGRYKRSVDEAALAAQASRRSRTSSATAAAAVLGVDRSGSDTPWKRPPHSVVRRIYRCGGRSPMIQIYLSIHPIPAGSSAAVRVLALLDEGSPISLINDELAREIEDGANRPHRESGTSGLHTERHPLARSSIQAPHRPYCVYSLEEFVKIQFIVDVLGISRAQ</sequence>
<evidence type="ECO:0000256" key="1">
    <source>
        <dbReference type="SAM" id="MobiDB-lite"/>
    </source>
</evidence>
<evidence type="ECO:0000313" key="2">
    <source>
        <dbReference type="EMBL" id="GBP73398.1"/>
    </source>
</evidence>
<dbReference type="Proteomes" id="UP000299102">
    <property type="component" value="Unassembled WGS sequence"/>
</dbReference>
<feature type="compositionally biased region" description="Basic and acidic residues" evidence="1">
    <location>
        <begin position="115"/>
        <end position="134"/>
    </location>
</feature>
<protein>
    <submittedName>
        <fullName evidence="2">Uncharacterized protein</fullName>
    </submittedName>
</protein>
<keyword evidence="3" id="KW-1185">Reference proteome</keyword>
<feature type="region of interest" description="Disordered" evidence="1">
    <location>
        <begin position="115"/>
        <end position="136"/>
    </location>
</feature>
<organism evidence="2 3">
    <name type="scientific">Eumeta variegata</name>
    <name type="common">Bagworm moth</name>
    <name type="synonym">Eumeta japonica</name>
    <dbReference type="NCBI Taxonomy" id="151549"/>
    <lineage>
        <taxon>Eukaryota</taxon>
        <taxon>Metazoa</taxon>
        <taxon>Ecdysozoa</taxon>
        <taxon>Arthropoda</taxon>
        <taxon>Hexapoda</taxon>
        <taxon>Insecta</taxon>
        <taxon>Pterygota</taxon>
        <taxon>Neoptera</taxon>
        <taxon>Endopterygota</taxon>
        <taxon>Lepidoptera</taxon>
        <taxon>Glossata</taxon>
        <taxon>Ditrysia</taxon>
        <taxon>Tineoidea</taxon>
        <taxon>Psychidae</taxon>
        <taxon>Oiketicinae</taxon>
        <taxon>Eumeta</taxon>
    </lineage>
</organism>
<reference evidence="2 3" key="1">
    <citation type="journal article" date="2019" name="Commun. Biol.">
        <title>The bagworm genome reveals a unique fibroin gene that provides high tensile strength.</title>
        <authorList>
            <person name="Kono N."/>
            <person name="Nakamura H."/>
            <person name="Ohtoshi R."/>
            <person name="Tomita M."/>
            <person name="Numata K."/>
            <person name="Arakawa K."/>
        </authorList>
    </citation>
    <scope>NUCLEOTIDE SEQUENCE [LARGE SCALE GENOMIC DNA]</scope>
</reference>
<gene>
    <name evidence="2" type="ORF">EVAR_21354_1</name>
</gene>